<evidence type="ECO:0000313" key="1">
    <source>
        <dbReference type="EMBL" id="OTF80727.1"/>
    </source>
</evidence>
<proteinExistence type="predicted"/>
<dbReference type="AlphaFoldDB" id="A0A1Y3BKT7"/>
<comment type="caution">
    <text evidence="1">The sequence shown here is derived from an EMBL/GenBank/DDBJ whole genome shotgun (WGS) entry which is preliminary data.</text>
</comment>
<keyword evidence="2" id="KW-1185">Reference proteome</keyword>
<organism evidence="1 2">
    <name type="scientific">Euroglyphus maynei</name>
    <name type="common">Mayne's house dust mite</name>
    <dbReference type="NCBI Taxonomy" id="6958"/>
    <lineage>
        <taxon>Eukaryota</taxon>
        <taxon>Metazoa</taxon>
        <taxon>Ecdysozoa</taxon>
        <taxon>Arthropoda</taxon>
        <taxon>Chelicerata</taxon>
        <taxon>Arachnida</taxon>
        <taxon>Acari</taxon>
        <taxon>Acariformes</taxon>
        <taxon>Sarcoptiformes</taxon>
        <taxon>Astigmata</taxon>
        <taxon>Psoroptidia</taxon>
        <taxon>Analgoidea</taxon>
        <taxon>Pyroglyphidae</taxon>
        <taxon>Pyroglyphinae</taxon>
        <taxon>Euroglyphus</taxon>
    </lineage>
</organism>
<gene>
    <name evidence="1" type="ORF">BLA29_011243</name>
</gene>
<sequence>METICDKDMSEEKMMMNIWQAYIAKRKLKPFSSEQQYHMMIQLEHHHHHHSYHLGVFRAINFPKPNS</sequence>
<name>A0A1Y3BKT7_EURMA</name>
<dbReference type="Proteomes" id="UP000194236">
    <property type="component" value="Unassembled WGS sequence"/>
</dbReference>
<dbReference type="EMBL" id="MUJZ01016865">
    <property type="protein sequence ID" value="OTF80727.1"/>
    <property type="molecule type" value="Genomic_DNA"/>
</dbReference>
<protein>
    <submittedName>
        <fullName evidence="1">Uncharacterized protein</fullName>
    </submittedName>
</protein>
<accession>A0A1Y3BKT7</accession>
<reference evidence="1 2" key="1">
    <citation type="submission" date="2017-03" db="EMBL/GenBank/DDBJ databases">
        <title>Genome Survey of Euroglyphus maynei.</title>
        <authorList>
            <person name="Arlian L.G."/>
            <person name="Morgan M.S."/>
            <person name="Rider S.D."/>
        </authorList>
    </citation>
    <scope>NUCLEOTIDE SEQUENCE [LARGE SCALE GENOMIC DNA]</scope>
    <source>
        <strain evidence="1">Arlian Lab</strain>
        <tissue evidence="1">Whole body</tissue>
    </source>
</reference>
<evidence type="ECO:0000313" key="2">
    <source>
        <dbReference type="Proteomes" id="UP000194236"/>
    </source>
</evidence>